<organism evidence="4 6">
    <name type="scientific">Alkalihalobacillus alcalophilus ATCC 27647 = CGMCC 1.3604</name>
    <dbReference type="NCBI Taxonomy" id="1218173"/>
    <lineage>
        <taxon>Bacteria</taxon>
        <taxon>Bacillati</taxon>
        <taxon>Bacillota</taxon>
        <taxon>Bacilli</taxon>
        <taxon>Bacillales</taxon>
        <taxon>Bacillaceae</taxon>
        <taxon>Alkalihalobacillus</taxon>
    </lineage>
</organism>
<dbReference type="Proteomes" id="UP000002754">
    <property type="component" value="Unassembled WGS sequence"/>
</dbReference>
<evidence type="ECO:0000313" key="4">
    <source>
        <dbReference type="EMBL" id="KGA98272.1"/>
    </source>
</evidence>
<gene>
    <name evidence="5" type="ORF">AJ85_14340</name>
    <name evidence="4" type="ORF">BALCAV_0204995</name>
</gene>
<comment type="caution">
    <text evidence="4">The sequence shown here is derived from an EMBL/GenBank/DDBJ whole genome shotgun (WGS) entry which is preliminary data.</text>
</comment>
<reference evidence="5 7" key="2">
    <citation type="submission" date="2014-01" db="EMBL/GenBank/DDBJ databases">
        <title>Draft genome sequencing of Bacillus alcalophilus CGMCC 1.3604.</title>
        <authorList>
            <person name="Yang J."/>
            <person name="Diao L."/>
            <person name="Yang S."/>
        </authorList>
    </citation>
    <scope>NUCLEOTIDE SEQUENCE [LARGE SCALE GENOMIC DNA]</scope>
    <source>
        <strain evidence="5 7">CGMCC 1.3604</strain>
    </source>
</reference>
<name>A0A094YXN7_ALKAL</name>
<keyword evidence="2" id="KW-0812">Transmembrane</keyword>
<dbReference type="PANTHER" id="PTHR30404">
    <property type="entry name" value="N-ACETYLMURAMOYL-L-ALANINE AMIDASE"/>
    <property type="match status" value="1"/>
</dbReference>
<dbReference type="NCBIfam" id="TIGR02883">
    <property type="entry name" value="spore_cwlD"/>
    <property type="match status" value="1"/>
</dbReference>
<dbReference type="eggNOG" id="COG0860">
    <property type="taxonomic scope" value="Bacteria"/>
</dbReference>
<dbReference type="SMART" id="SM00646">
    <property type="entry name" value="Ami_3"/>
    <property type="match status" value="1"/>
</dbReference>
<keyword evidence="2" id="KW-1133">Transmembrane helix</keyword>
<dbReference type="Proteomes" id="UP000297014">
    <property type="component" value="Unassembled WGS sequence"/>
</dbReference>
<sequence length="238" mass="26564">MKNWLKGAAFAIGIVALLFIIQFQFISNDSWSTWNLPLSGKVIIVDPGHGGIDGGATSKDGALEKDISLEISLSLRDYLQEAGALVLMTREEDVDLASEDTTKVRKRKQEDLKRRVDIINESDADLFVSIHLNAIPSPKWSGAQVFYQRAIAGNEELAKFVQNELTRNLENTTRVAKPIHNVYLLKNAEIPGALVEAGFLSNEEEAQLLTKEKYQEKVAASIYQGVLRFYTDEKVPEQ</sequence>
<evidence type="ECO:0000313" key="5">
    <source>
        <dbReference type="EMBL" id="THG89872.1"/>
    </source>
</evidence>
<feature type="transmembrane region" description="Helical" evidence="2">
    <location>
        <begin position="7"/>
        <end position="26"/>
    </location>
</feature>
<dbReference type="EMBL" id="ALPT02000012">
    <property type="protein sequence ID" value="KGA98272.1"/>
    <property type="molecule type" value="Genomic_DNA"/>
</dbReference>
<dbReference type="STRING" id="1218173.BALCAV_0204995"/>
<reference evidence="4 6" key="1">
    <citation type="journal article" date="2014" name="Genome Announc.">
        <title>Draft Genome Sequence of Bacillus alcalophilus AV1934, a Classic Alkaliphile Isolated from Human Feces in 1934.</title>
        <authorList>
            <person name="Attie O."/>
            <person name="Jayaprakash A."/>
            <person name="Shah H."/>
            <person name="Paulsen I.T."/>
            <person name="Morino M."/>
            <person name="Takahashi Y."/>
            <person name="Narumi I."/>
            <person name="Sachidanandam R."/>
            <person name="Satoh K."/>
            <person name="Ito M."/>
            <person name="Krulwich T.A."/>
        </authorList>
    </citation>
    <scope>NUCLEOTIDE SEQUENCE [LARGE SCALE GENOMIC DNA]</scope>
    <source>
        <strain evidence="4 6">AV1934</strain>
    </source>
</reference>
<dbReference type="CDD" id="cd02696">
    <property type="entry name" value="MurNAc-LAA"/>
    <property type="match status" value="1"/>
</dbReference>
<dbReference type="EMBL" id="JALP01000191">
    <property type="protein sequence ID" value="THG89872.1"/>
    <property type="molecule type" value="Genomic_DNA"/>
</dbReference>
<keyword evidence="1" id="KW-0378">Hydrolase</keyword>
<dbReference type="GO" id="GO:0008745">
    <property type="term" value="F:N-acetylmuramoyl-L-alanine amidase activity"/>
    <property type="evidence" value="ECO:0007669"/>
    <property type="project" value="InterPro"/>
</dbReference>
<dbReference type="PANTHER" id="PTHR30404:SF0">
    <property type="entry name" value="N-ACETYLMURAMOYL-L-ALANINE AMIDASE AMIC"/>
    <property type="match status" value="1"/>
</dbReference>
<proteinExistence type="predicted"/>
<dbReference type="GO" id="GO:0030288">
    <property type="term" value="C:outer membrane-bounded periplasmic space"/>
    <property type="evidence" value="ECO:0007669"/>
    <property type="project" value="TreeGrafter"/>
</dbReference>
<keyword evidence="6" id="KW-1185">Reference proteome</keyword>
<dbReference type="InterPro" id="IPR002508">
    <property type="entry name" value="MurNAc-LAA_cat"/>
</dbReference>
<dbReference type="InterPro" id="IPR050695">
    <property type="entry name" value="N-acetylmuramoyl_amidase_3"/>
</dbReference>
<evidence type="ECO:0000313" key="6">
    <source>
        <dbReference type="Proteomes" id="UP000002754"/>
    </source>
</evidence>
<feature type="domain" description="MurNAc-LAA" evidence="3">
    <location>
        <begin position="116"/>
        <end position="227"/>
    </location>
</feature>
<dbReference type="OrthoDB" id="9806267at2"/>
<dbReference type="AlphaFoldDB" id="A0A094YXN7"/>
<accession>A0A094YXN7</accession>
<dbReference type="Gene3D" id="3.40.630.40">
    <property type="entry name" value="Zn-dependent exopeptidases"/>
    <property type="match status" value="1"/>
</dbReference>
<evidence type="ECO:0000313" key="7">
    <source>
        <dbReference type="Proteomes" id="UP000297014"/>
    </source>
</evidence>
<dbReference type="Pfam" id="PF01520">
    <property type="entry name" value="Amidase_3"/>
    <property type="match status" value="1"/>
</dbReference>
<protein>
    <submittedName>
        <fullName evidence="4">N-acetylmuramoyl-L-alanine amidase</fullName>
    </submittedName>
</protein>
<evidence type="ECO:0000256" key="2">
    <source>
        <dbReference type="SAM" id="Phobius"/>
    </source>
</evidence>
<keyword evidence="2" id="KW-0472">Membrane</keyword>
<evidence type="ECO:0000259" key="3">
    <source>
        <dbReference type="SMART" id="SM00646"/>
    </source>
</evidence>
<dbReference type="InterPro" id="IPR014234">
    <property type="entry name" value="Spore_CwlD"/>
</dbReference>
<evidence type="ECO:0000256" key="1">
    <source>
        <dbReference type="ARBA" id="ARBA00022801"/>
    </source>
</evidence>
<dbReference type="SUPFAM" id="SSF53187">
    <property type="entry name" value="Zn-dependent exopeptidases"/>
    <property type="match status" value="1"/>
</dbReference>
<dbReference type="GO" id="GO:0009253">
    <property type="term" value="P:peptidoglycan catabolic process"/>
    <property type="evidence" value="ECO:0007669"/>
    <property type="project" value="InterPro"/>
</dbReference>